<evidence type="ECO:0000313" key="1">
    <source>
        <dbReference type="EMBL" id="KAF6018274.1"/>
    </source>
</evidence>
<dbReference type="EMBL" id="VXIV02003325">
    <property type="protein sequence ID" value="KAF6018274.1"/>
    <property type="molecule type" value="Genomic_DNA"/>
</dbReference>
<comment type="caution">
    <text evidence="1">The sequence shown here is derived from an EMBL/GenBank/DDBJ whole genome shotgun (WGS) entry which is preliminary data.</text>
</comment>
<organism evidence="1 2">
    <name type="scientific">Bugula neritina</name>
    <name type="common">Brown bryozoan</name>
    <name type="synonym">Sertularia neritina</name>
    <dbReference type="NCBI Taxonomy" id="10212"/>
    <lineage>
        <taxon>Eukaryota</taxon>
        <taxon>Metazoa</taxon>
        <taxon>Spiralia</taxon>
        <taxon>Lophotrochozoa</taxon>
        <taxon>Bryozoa</taxon>
        <taxon>Gymnolaemata</taxon>
        <taxon>Cheilostomatida</taxon>
        <taxon>Flustrina</taxon>
        <taxon>Buguloidea</taxon>
        <taxon>Bugulidae</taxon>
        <taxon>Bugula</taxon>
    </lineage>
</organism>
<protein>
    <submittedName>
        <fullName evidence="1">Uncharacterized protein</fullName>
    </submittedName>
</protein>
<proteinExistence type="predicted"/>
<accession>A0A7J7IY08</accession>
<dbReference type="Proteomes" id="UP000593567">
    <property type="component" value="Unassembled WGS sequence"/>
</dbReference>
<gene>
    <name evidence="1" type="ORF">EB796_023436</name>
</gene>
<evidence type="ECO:0000313" key="2">
    <source>
        <dbReference type="Proteomes" id="UP000593567"/>
    </source>
</evidence>
<keyword evidence="2" id="KW-1185">Reference proteome</keyword>
<reference evidence="1" key="1">
    <citation type="submission" date="2020-06" db="EMBL/GenBank/DDBJ databases">
        <title>Draft genome of Bugula neritina, a colonial animal packing powerful symbionts and potential medicines.</title>
        <authorList>
            <person name="Rayko M."/>
        </authorList>
    </citation>
    <scope>NUCLEOTIDE SEQUENCE [LARGE SCALE GENOMIC DNA]</scope>
    <source>
        <strain evidence="1">Kwan_BN1</strain>
    </source>
</reference>
<dbReference type="AlphaFoldDB" id="A0A7J7IY08"/>
<name>A0A7J7IY08_BUGNE</name>
<sequence>MPYLRLVLNIPHNPLWQQMILLGVKQKPSSSSTTTGSSWLPCPSAQAVSCVGRGYTTRHLIFSTGSDLVLCQGAN</sequence>